<dbReference type="RefSeq" id="WP_103789948.1">
    <property type="nucleotide sequence ID" value="NZ_PQVF01000010.1"/>
</dbReference>
<dbReference type="OrthoDB" id="5380394at2"/>
<protein>
    <submittedName>
        <fullName evidence="1">Sulfotransferase family protein</fullName>
    </submittedName>
</protein>
<accession>A0A2S4ZZ89</accession>
<dbReference type="Gene3D" id="3.40.50.300">
    <property type="entry name" value="P-loop containing nucleotide triphosphate hydrolases"/>
    <property type="match status" value="1"/>
</dbReference>
<proteinExistence type="predicted"/>
<sequence>MSDKPSIDLIKDWIPVKLKNNGLFEWLYLGEKRFTEPFFDETIAKCRSLESNSKPVRLSSDFDSLIFQADQVESIAPAAMIFHVSRCGSTLLSQLLSIDEQFISLAEVPLFDDILRSHFKNPSLDYADQQNALKAAIKLMGKKRSMNERSLIVKVDSWHLFFYDTYRKLFPSIPFILLYRSPDEVIRSHQQLRGMQAVPGVIEPEVFGFKPDEVNYTNLDAYLCDVLIRYQQQLHLLIQTDASAHLFNYSEGPLNMMQRVFQLTKQSVSDKVWDEIVQRSSYHSKHPDKKFTEERTEELNIPNLKTAMKLYRELEEIRLSTISS</sequence>
<evidence type="ECO:0000313" key="1">
    <source>
        <dbReference type="EMBL" id="POY35675.1"/>
    </source>
</evidence>
<dbReference type="Proteomes" id="UP000236893">
    <property type="component" value="Unassembled WGS sequence"/>
</dbReference>
<comment type="caution">
    <text evidence="1">The sequence shown here is derived from an EMBL/GenBank/DDBJ whole genome shotgun (WGS) entry which is preliminary data.</text>
</comment>
<dbReference type="AlphaFoldDB" id="A0A2S4ZZ89"/>
<dbReference type="InterPro" id="IPR027417">
    <property type="entry name" value="P-loop_NTPase"/>
</dbReference>
<evidence type="ECO:0000313" key="2">
    <source>
        <dbReference type="Proteomes" id="UP000236893"/>
    </source>
</evidence>
<keyword evidence="1" id="KW-0808">Transferase</keyword>
<dbReference type="EMBL" id="PQVF01000010">
    <property type="protein sequence ID" value="POY35675.1"/>
    <property type="molecule type" value="Genomic_DNA"/>
</dbReference>
<dbReference type="SUPFAM" id="SSF52540">
    <property type="entry name" value="P-loop containing nucleoside triphosphate hydrolases"/>
    <property type="match status" value="1"/>
</dbReference>
<gene>
    <name evidence="1" type="ORF">C3K47_14885</name>
</gene>
<organism evidence="1 2">
    <name type="scientific">Solitalea longa</name>
    <dbReference type="NCBI Taxonomy" id="2079460"/>
    <lineage>
        <taxon>Bacteria</taxon>
        <taxon>Pseudomonadati</taxon>
        <taxon>Bacteroidota</taxon>
        <taxon>Sphingobacteriia</taxon>
        <taxon>Sphingobacteriales</taxon>
        <taxon>Sphingobacteriaceae</taxon>
        <taxon>Solitalea</taxon>
    </lineage>
</organism>
<reference evidence="1 2" key="1">
    <citation type="submission" date="2018-01" db="EMBL/GenBank/DDBJ databases">
        <authorList>
            <person name="Gaut B.S."/>
            <person name="Morton B.R."/>
            <person name="Clegg M.T."/>
            <person name="Duvall M.R."/>
        </authorList>
    </citation>
    <scope>NUCLEOTIDE SEQUENCE [LARGE SCALE GENOMIC DNA]</scope>
    <source>
        <strain evidence="1 2">HR-AV</strain>
    </source>
</reference>
<keyword evidence="2" id="KW-1185">Reference proteome</keyword>
<dbReference type="GO" id="GO:0016740">
    <property type="term" value="F:transferase activity"/>
    <property type="evidence" value="ECO:0007669"/>
    <property type="project" value="UniProtKB-KW"/>
</dbReference>
<name>A0A2S4ZZ89_9SPHI</name>